<dbReference type="PANTHER" id="PTHR38460">
    <property type="entry name" value="TAUTOMERASE YOLI-RELATED"/>
    <property type="match status" value="1"/>
</dbReference>
<reference evidence="1" key="1">
    <citation type="journal article" date="2014" name="Int. J. Syst. Evol. Microbiol.">
        <title>Complete genome sequence of Corynebacterium casei LMG S-19264T (=DSM 44701T), isolated from a smear-ripened cheese.</title>
        <authorList>
            <consortium name="US DOE Joint Genome Institute (JGI-PGF)"/>
            <person name="Walter F."/>
            <person name="Albersmeier A."/>
            <person name="Kalinowski J."/>
            <person name="Ruckert C."/>
        </authorList>
    </citation>
    <scope>NUCLEOTIDE SEQUENCE</scope>
    <source>
        <strain evidence="1">CGMCC 1.10998</strain>
    </source>
</reference>
<name>A0A916UCC8_9BURK</name>
<comment type="caution">
    <text evidence="1">The sequence shown here is derived from an EMBL/GenBank/DDBJ whole genome shotgun (WGS) entry which is preliminary data.</text>
</comment>
<dbReference type="InterPro" id="IPR037479">
    <property type="entry name" value="Tauto_MSAD"/>
</dbReference>
<dbReference type="SUPFAM" id="SSF55331">
    <property type="entry name" value="Tautomerase/MIF"/>
    <property type="match status" value="1"/>
</dbReference>
<sequence>MPYARISLHKGKSPEYLRALADNLHQAMVEAFKVPAADRFQIIHQLQPGELIFDRDYGGGPRSEDFVLIHITAGRPRDSATKQAFYQRAVELLAAAPGIRPEDVMIVVNTTASMDDWSFSKGVQAV</sequence>
<proteinExistence type="predicted"/>
<dbReference type="Gene3D" id="3.30.429.10">
    <property type="entry name" value="Macrophage Migration Inhibitory Factor"/>
    <property type="match status" value="1"/>
</dbReference>
<accession>A0A916UCC8</accession>
<organism evidence="1 2">
    <name type="scientific">Undibacterium terreum</name>
    <dbReference type="NCBI Taxonomy" id="1224302"/>
    <lineage>
        <taxon>Bacteria</taxon>
        <taxon>Pseudomonadati</taxon>
        <taxon>Pseudomonadota</taxon>
        <taxon>Betaproteobacteria</taxon>
        <taxon>Burkholderiales</taxon>
        <taxon>Oxalobacteraceae</taxon>
        <taxon>Undibacterium</taxon>
    </lineage>
</organism>
<dbReference type="InterPro" id="IPR014347">
    <property type="entry name" value="Tautomerase/MIF_sf"/>
</dbReference>
<protein>
    <submittedName>
        <fullName evidence="1">Tautomerase family protein</fullName>
    </submittedName>
</protein>
<dbReference type="AlphaFoldDB" id="A0A916UCC8"/>
<dbReference type="Proteomes" id="UP000637423">
    <property type="component" value="Unassembled WGS sequence"/>
</dbReference>
<evidence type="ECO:0000313" key="1">
    <source>
        <dbReference type="EMBL" id="GGC67189.1"/>
    </source>
</evidence>
<keyword evidence="2" id="KW-1185">Reference proteome</keyword>
<gene>
    <name evidence="1" type="ORF">GCM10011396_12720</name>
</gene>
<dbReference type="PANTHER" id="PTHR38460:SF1">
    <property type="entry name" value="TAUTOMERASE YOLI-RELATED"/>
    <property type="match status" value="1"/>
</dbReference>
<dbReference type="Pfam" id="PF14552">
    <property type="entry name" value="Tautomerase_2"/>
    <property type="match status" value="1"/>
</dbReference>
<reference evidence="1" key="2">
    <citation type="submission" date="2020-09" db="EMBL/GenBank/DDBJ databases">
        <authorList>
            <person name="Sun Q."/>
            <person name="Zhou Y."/>
        </authorList>
    </citation>
    <scope>NUCLEOTIDE SEQUENCE</scope>
    <source>
        <strain evidence="1">CGMCC 1.10998</strain>
    </source>
</reference>
<evidence type="ECO:0000313" key="2">
    <source>
        <dbReference type="Proteomes" id="UP000637423"/>
    </source>
</evidence>
<dbReference type="EMBL" id="BMED01000001">
    <property type="protein sequence ID" value="GGC67189.1"/>
    <property type="molecule type" value="Genomic_DNA"/>
</dbReference>
<dbReference type="RefSeq" id="WP_188565088.1">
    <property type="nucleotide sequence ID" value="NZ_BMED01000001.1"/>
</dbReference>